<evidence type="ECO:0000256" key="1">
    <source>
        <dbReference type="ARBA" id="ARBA00022649"/>
    </source>
</evidence>
<protein>
    <submittedName>
        <fullName evidence="2">Type II toxin-antitoxin system RelE/ParE family toxin</fullName>
    </submittedName>
</protein>
<dbReference type="RefSeq" id="WP_143372126.1">
    <property type="nucleotide sequence ID" value="NZ_VJVZ01000002.1"/>
</dbReference>
<evidence type="ECO:0000313" key="2">
    <source>
        <dbReference type="EMBL" id="TRW26628.1"/>
    </source>
</evidence>
<dbReference type="OrthoDB" id="981785at2"/>
<evidence type="ECO:0000313" key="3">
    <source>
        <dbReference type="Proteomes" id="UP000320643"/>
    </source>
</evidence>
<gene>
    <name evidence="2" type="ORF">FMM05_04425</name>
</gene>
<sequence length="98" mass="11512">MPQTLNIVWSARAQADILDIYNTLLEKNSKETARKIRKEIVSAPEGIVFPEQFQYDEYGFMYRRIIVRNYKIFYDADGNKIVIVSVFNTHRHPSLMKG</sequence>
<organism evidence="2 3">
    <name type="scientific">Flavobacterium zepuense</name>
    <dbReference type="NCBI Taxonomy" id="2593302"/>
    <lineage>
        <taxon>Bacteria</taxon>
        <taxon>Pseudomonadati</taxon>
        <taxon>Bacteroidota</taxon>
        <taxon>Flavobacteriia</taxon>
        <taxon>Flavobacteriales</taxon>
        <taxon>Flavobacteriaceae</taxon>
        <taxon>Flavobacterium</taxon>
    </lineage>
</organism>
<keyword evidence="3" id="KW-1185">Reference proteome</keyword>
<dbReference type="InterPro" id="IPR035093">
    <property type="entry name" value="RelE/ParE_toxin_dom_sf"/>
</dbReference>
<dbReference type="AlphaFoldDB" id="A0A552V836"/>
<dbReference type="Gene3D" id="3.30.2310.20">
    <property type="entry name" value="RelE-like"/>
    <property type="match status" value="1"/>
</dbReference>
<dbReference type="Pfam" id="PF05016">
    <property type="entry name" value="ParE_toxin"/>
    <property type="match status" value="1"/>
</dbReference>
<dbReference type="InterPro" id="IPR007712">
    <property type="entry name" value="RelE/ParE_toxin"/>
</dbReference>
<name>A0A552V836_9FLAO</name>
<comment type="caution">
    <text evidence="2">The sequence shown here is derived from an EMBL/GenBank/DDBJ whole genome shotgun (WGS) entry which is preliminary data.</text>
</comment>
<keyword evidence="1" id="KW-1277">Toxin-antitoxin system</keyword>
<dbReference type="Proteomes" id="UP000320643">
    <property type="component" value="Unassembled WGS sequence"/>
</dbReference>
<proteinExistence type="predicted"/>
<accession>A0A552V836</accession>
<reference evidence="2 3" key="1">
    <citation type="submission" date="2019-07" db="EMBL/GenBank/DDBJ databases">
        <title>Flavobacterium sp. nov., isolated from glacier ice.</title>
        <authorList>
            <person name="Liu Q."/>
            <person name="Xin Y.-H."/>
        </authorList>
    </citation>
    <scope>NUCLEOTIDE SEQUENCE [LARGE SCALE GENOMIC DNA]</scope>
    <source>
        <strain evidence="2 3">ZT4R6</strain>
    </source>
</reference>
<dbReference type="EMBL" id="VJVZ01000002">
    <property type="protein sequence ID" value="TRW26628.1"/>
    <property type="molecule type" value="Genomic_DNA"/>
</dbReference>